<feature type="region of interest" description="Disordered" evidence="1">
    <location>
        <begin position="811"/>
        <end position="832"/>
    </location>
</feature>
<feature type="region of interest" description="Disordered" evidence="1">
    <location>
        <begin position="1507"/>
        <end position="1544"/>
    </location>
</feature>
<feature type="compositionally biased region" description="Basic and acidic residues" evidence="1">
    <location>
        <begin position="811"/>
        <end position="831"/>
    </location>
</feature>
<dbReference type="Proteomes" id="UP001159363">
    <property type="component" value="Chromosome 8"/>
</dbReference>
<dbReference type="EMBL" id="JARBHB010000009">
    <property type="protein sequence ID" value="KAJ8875312.1"/>
    <property type="molecule type" value="Genomic_DNA"/>
</dbReference>
<feature type="compositionally biased region" description="Basic residues" evidence="1">
    <location>
        <begin position="1581"/>
        <end position="1602"/>
    </location>
</feature>
<feature type="compositionally biased region" description="Basic residues" evidence="1">
    <location>
        <begin position="1524"/>
        <end position="1535"/>
    </location>
</feature>
<evidence type="ECO:0000256" key="1">
    <source>
        <dbReference type="SAM" id="MobiDB-lite"/>
    </source>
</evidence>
<feature type="compositionally biased region" description="Polar residues" evidence="1">
    <location>
        <begin position="1200"/>
        <end position="1211"/>
    </location>
</feature>
<evidence type="ECO:0000313" key="2">
    <source>
        <dbReference type="EMBL" id="KAJ8875312.1"/>
    </source>
</evidence>
<comment type="caution">
    <text evidence="2">The sequence shown here is derived from an EMBL/GenBank/DDBJ whole genome shotgun (WGS) entry which is preliminary data.</text>
</comment>
<protein>
    <submittedName>
        <fullName evidence="2">Uncharacterized protein</fullName>
    </submittedName>
</protein>
<feature type="region of interest" description="Disordered" evidence="1">
    <location>
        <begin position="357"/>
        <end position="390"/>
    </location>
</feature>
<keyword evidence="3" id="KW-1185">Reference proteome</keyword>
<reference evidence="2 3" key="1">
    <citation type="submission" date="2023-02" db="EMBL/GenBank/DDBJ databases">
        <title>LHISI_Scaffold_Assembly.</title>
        <authorList>
            <person name="Stuart O.P."/>
            <person name="Cleave R."/>
            <person name="Magrath M.J.L."/>
            <person name="Mikheyev A.S."/>
        </authorList>
    </citation>
    <scope>NUCLEOTIDE SEQUENCE [LARGE SCALE GENOMIC DNA]</scope>
    <source>
        <strain evidence="2">Daus_M_001</strain>
        <tissue evidence="2">Leg muscle</tissue>
    </source>
</reference>
<evidence type="ECO:0000313" key="3">
    <source>
        <dbReference type="Proteomes" id="UP001159363"/>
    </source>
</evidence>
<feature type="compositionally biased region" description="Polar residues" evidence="1">
    <location>
        <begin position="357"/>
        <end position="368"/>
    </location>
</feature>
<name>A0ABQ9GTF0_9NEOP</name>
<proteinExistence type="predicted"/>
<sequence length="1677" mass="186359">MVDFEGRGKVKRGKWQPGDRNDRIRSTFRDWIIGTVTLLNRLSVNQRRAVEVCHSDFSQRNEASDRSIETLKVEGKWGYGTKGLGNRSFGANRDLDLDPTTLNDCENKNLRKNPQNRLTLLLFTKASSYCMHRSLDTVDLGRNADGASVGDPPEEVDGAVNVMPEIFDGCTAVGDLPEDVDATAIATIIFGEIKEKVWLPHLSLEACPEEAPDAIVVGSFVADVCRVVCLASPHSVQYALALALKVESAKELLTPQHTGVSLLPSLASEMFEVWPSRASDSLISPKELQDSTARSEYYRKLDEEAGVGDEHAKNAEIVERRGTCKPSVQGCYMISNIEKWAKLQILQICSNLNDNPAHSSAKTIGNTDPRNDKNNEILEPDDQINRPPVNVDKTTRDVELRDIVSQCYARSIPLPLLEKVFILDTSMGIGHRDLTHCLVSPSPKRSLWRQTAEEGEREGGKLIAGVDYLRHSSPQPLRERITLQGQEITQGDMQRGKGGMGSHSRRLGTMTASLSVPIFKTITNERLGKTVKDNPMAVTKHIYGHMLRVHEASHRREMIDFLLRREGLSPAAAENHTSPLATALSCGYNYLVTTLESAVSKGHTYKQLAWKRGALANCCREHTITTASEITCRYNCTVTALESVHGEVRRTVNEEENQCRRLRETAADESPRQRWNQINDISNGARIVKKETGNIADVLPFSDRVCLVFSLDGYCAEPAAIADLLWFYSSTVLGKGDRRWIDKGGIALRDIGCSRSSKLMNEIRNEMVIEQPQECNFFVDVCVCGGGGGGFYRGNPWTNRIIHAQFLHGKSGSEHAGDRTRNDLVGDERSSSRSTTAALMVGEMGDPRENLPTYGIVPARFPHTKISGPTPPGFEPGSSWWEASGVATRQPGAAHLMPSFIGSQYNTFLRAAQTSQLNLKNTSSFISGAVKLLTIGYAAFHVYRFITSQNCKLRNSPLGNLTFLSTPPPNLNNCHQCCEQWRRYTAGVISSTSPTPICVGYTESSWYGGSEQSAPVESKCVDRNYLRPPRRTSRPSTIGGEEESCPLNVRRPRLMRLVARPKAQAWHVRTSSFLDHRGSEILALRNQALHNRSRLPLLVRPVIESGNLSRPPPAYGVNHYQHESNPMIGHKRKPHGYSWPTLSPEWSGKRKSLPQVVEKTSLGIALQPMKGRSHSTPWEPHPKWRGIVMTQSGHHPGCRTQESSQDTSPTLGPNGLSAKRSNTPPSGRALVPAIGPTIMADTSRQSQGFWQPIGNERRCPILERGYKRRIIHPMQIVCGEYIARHTIAWYCHTAYHARDLPPVYYIPGISNPEEVPHPEVTQPYPHDVDGSDEVVQMYDPPVHQTSTLLILTAGGGGQLKAVMYAKPIPDVQTLEQHIHAASRFGFRVDNLAPVSLYDLKREICENSRAIIGGHDHDHQRRSLLTASIGTVKSEADGRGNELDALLYTQVEVVQVWFDITSDAPPCLRNLLVVPSYHRETWHMQRFAKWYGMTTAFTVTATLQQLTCGGGNGRSPRKPADQRHRPARIPRAKMRKSGPGIELGSQSNCLSNTGPLLYKNVYGVVAMAHMMRSCTSDGPRGGQRRCRKHPCSRHSTATRRGKSKKKIIILGKDIPEVRGRRERKQFYRDGVRGNKLSCFPIEISLPEITRCCVSVEESGPLTARFQTAVNLWTEAAFT</sequence>
<gene>
    <name evidence="2" type="ORF">PR048_023207</name>
</gene>
<accession>A0ABQ9GTF0</accession>
<feature type="region of interest" description="Disordered" evidence="1">
    <location>
        <begin position="1191"/>
        <end position="1226"/>
    </location>
</feature>
<feature type="region of interest" description="Disordered" evidence="1">
    <location>
        <begin position="1575"/>
        <end position="1602"/>
    </location>
</feature>
<organism evidence="2 3">
    <name type="scientific">Dryococelus australis</name>
    <dbReference type="NCBI Taxonomy" id="614101"/>
    <lineage>
        <taxon>Eukaryota</taxon>
        <taxon>Metazoa</taxon>
        <taxon>Ecdysozoa</taxon>
        <taxon>Arthropoda</taxon>
        <taxon>Hexapoda</taxon>
        <taxon>Insecta</taxon>
        <taxon>Pterygota</taxon>
        <taxon>Neoptera</taxon>
        <taxon>Polyneoptera</taxon>
        <taxon>Phasmatodea</taxon>
        <taxon>Verophasmatodea</taxon>
        <taxon>Anareolatae</taxon>
        <taxon>Phasmatidae</taxon>
        <taxon>Eurycanthinae</taxon>
        <taxon>Dryococelus</taxon>
    </lineage>
</organism>